<dbReference type="SUPFAM" id="SSF51569">
    <property type="entry name" value="Aldolase"/>
    <property type="match status" value="1"/>
</dbReference>
<comment type="cofactor">
    <cofactor evidence="2">
        <name>Zn(2+)</name>
        <dbReference type="ChEBI" id="CHEBI:29105"/>
    </cofactor>
    <text evidence="2">Binds 2 Zn(2+) ions per subunit. One is catalytic and the other provides a structural contribution.</text>
</comment>
<proteinExistence type="predicted"/>
<feature type="binding site" evidence="2">
    <location>
        <position position="181"/>
    </location>
    <ligand>
        <name>Zn(2+)</name>
        <dbReference type="ChEBI" id="CHEBI:29105"/>
        <label>1</label>
        <note>catalytic</note>
    </ligand>
</feature>
<dbReference type="AlphaFoldDB" id="A0A0B5Q7V6"/>
<sequence>MLVNLVEILKIAEEKKYAVGAFNTPNLESIMAVIETAEKLNVPVIISHAELHEEIMPLHKIGPIMIQCAKNADVPVCVHLDHGENLPYLEKALELGFTSIMYDGSLLSYEENVSNTIKAVELARKYNASVEAEIGILGGREAGSSDAGKNVEDLYTDPDLAEKFVKETGIDALAASFGTAHGFYKVKPKLDFDRIEKIKALVDTPLVMHGGSGVSPEDYTIAINKGIRKINYYSYMSRAGVNGATKLLKEREVEFFHDLVVAAVDSMKEDIEKAMKVFYNL</sequence>
<keyword evidence="2" id="KW-0862">Zinc</keyword>
<dbReference type="STRING" id="1520.LF65_01619"/>
<organism evidence="3 4">
    <name type="scientific">Clostridium beijerinckii</name>
    <name type="common">Clostridium MP</name>
    <dbReference type="NCBI Taxonomy" id="1520"/>
    <lineage>
        <taxon>Bacteria</taxon>
        <taxon>Bacillati</taxon>
        <taxon>Bacillota</taxon>
        <taxon>Clostridia</taxon>
        <taxon>Eubacteriales</taxon>
        <taxon>Clostridiaceae</taxon>
        <taxon>Clostridium</taxon>
    </lineage>
</organism>
<dbReference type="Proteomes" id="UP000031866">
    <property type="component" value="Chromosome"/>
</dbReference>
<dbReference type="Gene3D" id="3.20.20.70">
    <property type="entry name" value="Aldolase class I"/>
    <property type="match status" value="1"/>
</dbReference>
<dbReference type="GO" id="GO:0005829">
    <property type="term" value="C:cytosol"/>
    <property type="evidence" value="ECO:0007669"/>
    <property type="project" value="TreeGrafter"/>
</dbReference>
<dbReference type="CDD" id="cd00947">
    <property type="entry name" value="TBP_aldolase_IIB"/>
    <property type="match status" value="1"/>
</dbReference>
<dbReference type="PIRSF" id="PIRSF001359">
    <property type="entry name" value="F_bP_aldolase_II"/>
    <property type="match status" value="1"/>
</dbReference>
<dbReference type="GO" id="GO:0008270">
    <property type="term" value="F:zinc ion binding"/>
    <property type="evidence" value="ECO:0007669"/>
    <property type="project" value="InterPro"/>
</dbReference>
<dbReference type="InterPro" id="IPR013785">
    <property type="entry name" value="Aldolase_TIM"/>
</dbReference>
<evidence type="ECO:0000313" key="4">
    <source>
        <dbReference type="Proteomes" id="UP000031866"/>
    </source>
</evidence>
<evidence type="ECO:0000256" key="1">
    <source>
        <dbReference type="PIRSR" id="PIRSR001359-1"/>
    </source>
</evidence>
<feature type="binding site" evidence="2">
    <location>
        <position position="209"/>
    </location>
    <ligand>
        <name>Zn(2+)</name>
        <dbReference type="ChEBI" id="CHEBI:29105"/>
        <label>1</label>
        <note>catalytic</note>
    </ligand>
</feature>
<dbReference type="PROSITE" id="PS00806">
    <property type="entry name" value="ALDOLASE_CLASS_II_2"/>
    <property type="match status" value="1"/>
</dbReference>
<dbReference type="GO" id="GO:0005975">
    <property type="term" value="P:carbohydrate metabolic process"/>
    <property type="evidence" value="ECO:0007669"/>
    <property type="project" value="InterPro"/>
</dbReference>
<reference evidence="4" key="1">
    <citation type="submission" date="2014-12" db="EMBL/GenBank/DDBJ databases">
        <title>Genome sequence of Clostridium beijerinckii strain 59B.</title>
        <authorList>
            <person name="Little G.T."/>
            <person name="Minton N.P."/>
        </authorList>
    </citation>
    <scope>NUCLEOTIDE SEQUENCE [LARGE SCALE GENOMIC DNA]</scope>
    <source>
        <strain evidence="4">59B</strain>
    </source>
</reference>
<evidence type="ECO:0000313" key="3">
    <source>
        <dbReference type="EMBL" id="AJG98224.1"/>
    </source>
</evidence>
<dbReference type="InterPro" id="IPR050246">
    <property type="entry name" value="Class_II_FBP_aldolase"/>
</dbReference>
<name>A0A0B5Q7V6_CLOBE</name>
<dbReference type="RefSeq" id="WP_041895466.1">
    <property type="nucleotide sequence ID" value="NZ_CP010086.2"/>
</dbReference>
<keyword evidence="2" id="KW-0479">Metal-binding</keyword>
<feature type="binding site" evidence="2">
    <location>
        <position position="133"/>
    </location>
    <ligand>
        <name>Zn(2+)</name>
        <dbReference type="ChEBI" id="CHEBI:29105"/>
        <label>2</label>
    </ligand>
</feature>
<dbReference type="InterPro" id="IPR000771">
    <property type="entry name" value="FBA_II"/>
</dbReference>
<dbReference type="GO" id="GO:0009025">
    <property type="term" value="F:tagatose-bisphosphate aldolase activity"/>
    <property type="evidence" value="ECO:0007669"/>
    <property type="project" value="TreeGrafter"/>
</dbReference>
<dbReference type="KEGG" id="cbei:LF65_01619"/>
<accession>A0A0B5Q7V6</accession>
<dbReference type="PANTHER" id="PTHR30304:SF0">
    <property type="entry name" value="D-TAGATOSE-1,6-BISPHOSPHATE ALDOLASE SUBUNIT GATY-RELATED"/>
    <property type="match status" value="1"/>
</dbReference>
<feature type="binding site" evidence="2">
    <location>
        <position position="103"/>
    </location>
    <ligand>
        <name>Zn(2+)</name>
        <dbReference type="ChEBI" id="CHEBI:29105"/>
        <label>2</label>
    </ligand>
</feature>
<feature type="active site" description="Proton donor" evidence="1">
    <location>
        <position position="81"/>
    </location>
</feature>
<dbReference type="NCBIfam" id="TIGR00167">
    <property type="entry name" value="cbbA"/>
    <property type="match status" value="1"/>
</dbReference>
<dbReference type="PANTHER" id="PTHR30304">
    <property type="entry name" value="D-TAGATOSE-1,6-BISPHOSPHATE ALDOLASE"/>
    <property type="match status" value="1"/>
</dbReference>
<protein>
    <submittedName>
        <fullName evidence="3">Ketose-bisphosphate aldolase</fullName>
    </submittedName>
</protein>
<gene>
    <name evidence="3" type="ORF">LF65_01619</name>
</gene>
<evidence type="ECO:0000256" key="2">
    <source>
        <dbReference type="PIRSR" id="PIRSR001359-3"/>
    </source>
</evidence>
<feature type="binding site" evidence="2">
    <location>
        <position position="82"/>
    </location>
    <ligand>
        <name>Zn(2+)</name>
        <dbReference type="ChEBI" id="CHEBI:29105"/>
        <label>1</label>
        <note>catalytic</note>
    </ligand>
</feature>
<dbReference type="EMBL" id="CP010086">
    <property type="protein sequence ID" value="AJG98224.1"/>
    <property type="molecule type" value="Genomic_DNA"/>
</dbReference>
<dbReference type="Pfam" id="PF01116">
    <property type="entry name" value="F_bP_aldolase"/>
    <property type="match status" value="1"/>
</dbReference>
<dbReference type="OrthoDB" id="9803995at2"/>